<organism evidence="2 3">
    <name type="scientific">Phanerochaete carnosa (strain HHB-10118-sp)</name>
    <name type="common">White-rot fungus</name>
    <name type="synonym">Peniophora carnosa</name>
    <dbReference type="NCBI Taxonomy" id="650164"/>
    <lineage>
        <taxon>Eukaryota</taxon>
        <taxon>Fungi</taxon>
        <taxon>Dikarya</taxon>
        <taxon>Basidiomycota</taxon>
        <taxon>Agaricomycotina</taxon>
        <taxon>Agaricomycetes</taxon>
        <taxon>Polyporales</taxon>
        <taxon>Phanerochaetaceae</taxon>
        <taxon>Phanerochaete</taxon>
    </lineage>
</organism>
<accession>K5V0K7</accession>
<dbReference type="OrthoDB" id="10493561at2759"/>
<reference evidence="2 3" key="1">
    <citation type="journal article" date="2012" name="BMC Genomics">
        <title>Comparative genomics of the white-rot fungi, Phanerochaete carnosa and P. chrysosporium, to elucidate the genetic basis of the distinct wood types they colonize.</title>
        <authorList>
            <person name="Suzuki H."/>
            <person name="MacDonald J."/>
            <person name="Syed K."/>
            <person name="Salamov A."/>
            <person name="Hori C."/>
            <person name="Aerts A."/>
            <person name="Henrissat B."/>
            <person name="Wiebenga A."/>
            <person name="vanKuyk P.A."/>
            <person name="Barry K."/>
            <person name="Lindquist E."/>
            <person name="LaButti K."/>
            <person name="Lapidus A."/>
            <person name="Lucas S."/>
            <person name="Coutinho P."/>
            <person name="Gong Y."/>
            <person name="Samejima M."/>
            <person name="Mahadevan R."/>
            <person name="Abou-Zaid M."/>
            <person name="de Vries R.P."/>
            <person name="Igarashi K."/>
            <person name="Yadav J.S."/>
            <person name="Grigoriev I.V."/>
            <person name="Master E.R."/>
        </authorList>
    </citation>
    <scope>NUCLEOTIDE SEQUENCE [LARGE SCALE GENOMIC DNA]</scope>
    <source>
        <strain evidence="2 3">HHB-10118-sp</strain>
    </source>
</reference>
<dbReference type="HOGENOM" id="CLU_973538_0_0_1"/>
<proteinExistence type="predicted"/>
<evidence type="ECO:0000313" key="2">
    <source>
        <dbReference type="EMBL" id="EKM56011.1"/>
    </source>
</evidence>
<dbReference type="STRING" id="650164.K5V0K7"/>
<dbReference type="RefSeq" id="XP_007396313.1">
    <property type="nucleotide sequence ID" value="XM_007396251.1"/>
</dbReference>
<evidence type="ECO:0000313" key="3">
    <source>
        <dbReference type="Proteomes" id="UP000008370"/>
    </source>
</evidence>
<name>K5V0K7_PHACS</name>
<dbReference type="InParanoid" id="K5V0K7"/>
<keyword evidence="3" id="KW-1185">Reference proteome</keyword>
<feature type="compositionally biased region" description="Polar residues" evidence="1">
    <location>
        <begin position="25"/>
        <end position="34"/>
    </location>
</feature>
<dbReference type="Proteomes" id="UP000008370">
    <property type="component" value="Unassembled WGS sequence"/>
</dbReference>
<feature type="region of interest" description="Disordered" evidence="1">
    <location>
        <begin position="14"/>
        <end position="34"/>
    </location>
</feature>
<dbReference type="GeneID" id="18916730"/>
<gene>
    <name evidence="2" type="ORF">PHACADRAFT_257020</name>
</gene>
<protein>
    <submittedName>
        <fullName evidence="2">Uncharacterized protein</fullName>
    </submittedName>
</protein>
<dbReference type="EMBL" id="JH930472">
    <property type="protein sequence ID" value="EKM56011.1"/>
    <property type="molecule type" value="Genomic_DNA"/>
</dbReference>
<dbReference type="AlphaFoldDB" id="K5V0K7"/>
<evidence type="ECO:0000256" key="1">
    <source>
        <dbReference type="SAM" id="MobiDB-lite"/>
    </source>
</evidence>
<dbReference type="KEGG" id="pco:PHACADRAFT_257020"/>
<sequence>MIDSLTHLKTQLNPFHIFGSPPSPRSTGGRTTPQPVRPIIEYSPSYSRATSPSNHVGFINYESRRGGAGCIGSPELRAPSSPLYQGSVTTRIDATPPWCPTIAPPPAIKSDLTCADAVRTRFMLRKILPSRVVDRILKYAECFPTISQTSGKRVVVDDDILVLSVPLTQAQCDRIMHVSLLIRGHDQGWLPVLEGGPSKNSWTWYTMCTEEKLDPDRHLVKNRAGDPNTQTYRYEWSATSDEVSKIKEGKKIEIWAHARYFGWKNVVEEAKVVIRFQPLLTSDLAR</sequence>